<sequence length="210" mass="25758">MKQKQQLWSESEKQKLQVLVLQNTHDSRVDWIKISQQLQNRSCTQCKFQYRNVLHKELQKVNYKWTQEQLLKFHILAIAYGNKWTYIQQNYFPELKPKQLREAYENTLFMQQQYMQIIQRYDENRILKPKEIQFLHQSLNQILFVKKLHQLLVSQVHMLQKCYCEKSQIRVGIEQPIFVYQVQYHIILYFYKVALNCGCYQTLKLQSFRK</sequence>
<evidence type="ECO:0000259" key="1">
    <source>
        <dbReference type="PROSITE" id="PS50090"/>
    </source>
</evidence>
<dbReference type="SUPFAM" id="SSF46689">
    <property type="entry name" value="Homeodomain-like"/>
    <property type="match status" value="2"/>
</dbReference>
<dbReference type="GO" id="GO:0003677">
    <property type="term" value="F:DNA binding"/>
    <property type="evidence" value="ECO:0007669"/>
    <property type="project" value="UniProtKB-KW"/>
</dbReference>
<dbReference type="InterPro" id="IPR001005">
    <property type="entry name" value="SANT/Myb"/>
</dbReference>
<evidence type="ECO:0000313" key="4">
    <source>
        <dbReference type="Proteomes" id="UP001642409"/>
    </source>
</evidence>
<reference evidence="3 4" key="2">
    <citation type="submission" date="2024-07" db="EMBL/GenBank/DDBJ databases">
        <authorList>
            <person name="Akdeniz Z."/>
        </authorList>
    </citation>
    <scope>NUCLEOTIDE SEQUENCE [LARGE SCALE GENOMIC DNA]</scope>
</reference>
<dbReference type="InterPro" id="IPR009057">
    <property type="entry name" value="Homeodomain-like_sf"/>
</dbReference>
<keyword evidence="2" id="KW-0238">DNA-binding</keyword>
<dbReference type="EMBL" id="CAXDID020000067">
    <property type="protein sequence ID" value="CAL6012659.1"/>
    <property type="molecule type" value="Genomic_DNA"/>
</dbReference>
<gene>
    <name evidence="3" type="ORF">HINF_LOCUS23407</name>
    <name evidence="2" type="ORF">HINF_LOCUS44786</name>
</gene>
<proteinExistence type="predicted"/>
<organism evidence="2">
    <name type="scientific">Hexamita inflata</name>
    <dbReference type="NCBI Taxonomy" id="28002"/>
    <lineage>
        <taxon>Eukaryota</taxon>
        <taxon>Metamonada</taxon>
        <taxon>Diplomonadida</taxon>
        <taxon>Hexamitidae</taxon>
        <taxon>Hexamitinae</taxon>
        <taxon>Hexamita</taxon>
    </lineage>
</organism>
<dbReference type="AlphaFoldDB" id="A0AA86QJ65"/>
<dbReference type="PROSITE" id="PS50090">
    <property type="entry name" value="MYB_LIKE"/>
    <property type="match status" value="1"/>
</dbReference>
<comment type="caution">
    <text evidence="2">The sequence shown here is derived from an EMBL/GenBank/DDBJ whole genome shotgun (WGS) entry which is preliminary data.</text>
</comment>
<dbReference type="EMBL" id="CATOUU010000884">
    <property type="protein sequence ID" value="CAI9957141.1"/>
    <property type="molecule type" value="Genomic_DNA"/>
</dbReference>
<reference evidence="2" key="1">
    <citation type="submission" date="2023-06" db="EMBL/GenBank/DDBJ databases">
        <authorList>
            <person name="Kurt Z."/>
        </authorList>
    </citation>
    <scope>NUCLEOTIDE SEQUENCE</scope>
</reference>
<evidence type="ECO:0000313" key="2">
    <source>
        <dbReference type="EMBL" id="CAI9957141.1"/>
    </source>
</evidence>
<keyword evidence="4" id="KW-1185">Reference proteome</keyword>
<name>A0AA86QJ65_9EUKA</name>
<evidence type="ECO:0000313" key="3">
    <source>
        <dbReference type="EMBL" id="CAL6012659.1"/>
    </source>
</evidence>
<dbReference type="Gene3D" id="1.10.10.60">
    <property type="entry name" value="Homeodomain-like"/>
    <property type="match status" value="1"/>
</dbReference>
<dbReference type="Pfam" id="PF13921">
    <property type="entry name" value="Myb_DNA-bind_6"/>
    <property type="match status" value="1"/>
</dbReference>
<dbReference type="Proteomes" id="UP001642409">
    <property type="component" value="Unassembled WGS sequence"/>
</dbReference>
<accession>A0AA86QJ65</accession>
<feature type="domain" description="Myb-like" evidence="1">
    <location>
        <begin position="1"/>
        <end position="54"/>
    </location>
</feature>
<dbReference type="SMART" id="SM00717">
    <property type="entry name" value="SANT"/>
    <property type="match status" value="1"/>
</dbReference>
<dbReference type="CDD" id="cd00167">
    <property type="entry name" value="SANT"/>
    <property type="match status" value="1"/>
</dbReference>
<protein>
    <submittedName>
        <fullName evidence="2">Myb-like DNA-binding domain-containing protein</fullName>
    </submittedName>
    <submittedName>
        <fullName evidence="3">Myb-like_DNA-binding domain-containing protein</fullName>
    </submittedName>
</protein>